<reference evidence="1 2" key="1">
    <citation type="submission" date="2016-11" db="EMBL/GenBank/DDBJ databases">
        <title>Description of two novel members of the family Erysipelotrichaceae: Ileibacterium lipovorans gen. nov., sp. nov. and Dubosiella newyorkensis, gen. nov., sp. nov.</title>
        <authorList>
            <person name="Cox L.M."/>
            <person name="Sohn J."/>
            <person name="Tyrrell K.L."/>
            <person name="Citron D.M."/>
            <person name="Lawson P.A."/>
            <person name="Patel N.B."/>
            <person name="Iizumi T."/>
            <person name="Perez-Perez G.I."/>
            <person name="Goldstein E.J."/>
            <person name="Blaser M.J."/>
        </authorList>
    </citation>
    <scope>NUCLEOTIDE SEQUENCE [LARGE SCALE GENOMIC DNA]</scope>
    <source>
        <strain evidence="1 2">NYU-BL-A3</strain>
    </source>
</reference>
<protein>
    <submittedName>
        <fullName evidence="1">Uncharacterized protein</fullName>
    </submittedName>
</protein>
<gene>
    <name evidence="1" type="ORF">BO222_02575</name>
</gene>
<dbReference type="AlphaFoldDB" id="A0A1U7NI38"/>
<keyword evidence="2" id="KW-1185">Reference proteome</keyword>
<comment type="caution">
    <text evidence="1">The sequence shown here is derived from an EMBL/GenBank/DDBJ whole genome shotgun (WGS) entry which is preliminary data.</text>
</comment>
<evidence type="ECO:0000313" key="2">
    <source>
        <dbReference type="Proteomes" id="UP000186341"/>
    </source>
</evidence>
<organism evidence="1 2">
    <name type="scientific">Ileibacterium valens</name>
    <dbReference type="NCBI Taxonomy" id="1862668"/>
    <lineage>
        <taxon>Bacteria</taxon>
        <taxon>Bacillati</taxon>
        <taxon>Bacillota</taxon>
        <taxon>Erysipelotrichia</taxon>
        <taxon>Erysipelotrichales</taxon>
        <taxon>Erysipelotrichaceae</taxon>
        <taxon>Ileibacterium</taxon>
    </lineage>
</organism>
<sequence length="65" mass="7807">MRWQNAYPFRLFFNVKMMLNKNKDRSCFDIPLDRKAGKVSDVRISPKRKTFLTPQRFTGKQTKPK</sequence>
<dbReference type="Proteomes" id="UP000186341">
    <property type="component" value="Unassembled WGS sequence"/>
</dbReference>
<name>A0A1U7NI38_9FIRM</name>
<dbReference type="EMBL" id="MPJW01000073">
    <property type="protein sequence ID" value="OLU41833.1"/>
    <property type="molecule type" value="Genomic_DNA"/>
</dbReference>
<accession>A0A1U7NI38</accession>
<proteinExistence type="predicted"/>
<evidence type="ECO:0000313" key="1">
    <source>
        <dbReference type="EMBL" id="OLU41833.1"/>
    </source>
</evidence>